<proteinExistence type="predicted"/>
<dbReference type="InterPro" id="IPR041685">
    <property type="entry name" value="AAA_GajA/Old/RecF-like"/>
</dbReference>
<evidence type="ECO:0000313" key="4">
    <source>
        <dbReference type="Proteomes" id="UP001152877"/>
    </source>
</evidence>
<accession>A0A9X4RS12</accession>
<reference evidence="3" key="1">
    <citation type="submission" date="2022-07" db="EMBL/GenBank/DDBJ databases">
        <title>Whole Genome Sequencing of Streptococcus suis.</title>
        <authorList>
            <person name="Dai X."/>
            <person name="Huang J."/>
            <person name="Wang L."/>
        </authorList>
    </citation>
    <scope>NUCLEOTIDE SEQUENCE</scope>
    <source>
        <strain evidence="3">HDJ11</strain>
    </source>
</reference>
<dbReference type="CDD" id="cd01026">
    <property type="entry name" value="TOPRIM_OLD"/>
    <property type="match status" value="1"/>
</dbReference>
<evidence type="ECO:0000259" key="2">
    <source>
        <dbReference type="Pfam" id="PF20469"/>
    </source>
</evidence>
<comment type="caution">
    <text evidence="3">The sequence shown here is derived from an EMBL/GenBank/DDBJ whole genome shotgun (WGS) entry which is preliminary data.</text>
</comment>
<dbReference type="InterPro" id="IPR034139">
    <property type="entry name" value="TOPRIM_OLD"/>
</dbReference>
<feature type="domain" description="OLD protein-like TOPRIM" evidence="2">
    <location>
        <begin position="439"/>
        <end position="506"/>
    </location>
</feature>
<protein>
    <submittedName>
        <fullName evidence="3">AAA family ATPase</fullName>
    </submittedName>
</protein>
<dbReference type="Gene3D" id="3.40.50.300">
    <property type="entry name" value="P-loop containing nucleotide triphosphate hydrolases"/>
    <property type="match status" value="1"/>
</dbReference>
<dbReference type="Proteomes" id="UP001152877">
    <property type="component" value="Unassembled WGS sequence"/>
</dbReference>
<dbReference type="PANTHER" id="PTHR43581:SF4">
    <property type="entry name" value="ATP_GTP PHOSPHATASE"/>
    <property type="match status" value="1"/>
</dbReference>
<dbReference type="InterPro" id="IPR027417">
    <property type="entry name" value="P-loop_NTPase"/>
</dbReference>
<evidence type="ECO:0000259" key="1">
    <source>
        <dbReference type="Pfam" id="PF13175"/>
    </source>
</evidence>
<dbReference type="SUPFAM" id="SSF52540">
    <property type="entry name" value="P-loop containing nucleoside triphosphate hydrolases"/>
    <property type="match status" value="1"/>
</dbReference>
<dbReference type="AlphaFoldDB" id="A0A9X4RS12"/>
<dbReference type="Pfam" id="PF20469">
    <property type="entry name" value="OLD-like_TOPRIM"/>
    <property type="match status" value="1"/>
</dbReference>
<dbReference type="PANTHER" id="PTHR43581">
    <property type="entry name" value="ATP/GTP PHOSPHATASE"/>
    <property type="match status" value="1"/>
</dbReference>
<gene>
    <name evidence="3" type="ORF">NOL11_05745</name>
</gene>
<evidence type="ECO:0000313" key="3">
    <source>
        <dbReference type="EMBL" id="MDG4516465.1"/>
    </source>
</evidence>
<dbReference type="Pfam" id="PF13175">
    <property type="entry name" value="AAA_15"/>
    <property type="match status" value="1"/>
</dbReference>
<name>A0A9X4RS12_STRSU</name>
<dbReference type="InterPro" id="IPR051396">
    <property type="entry name" value="Bact_Antivir_Def_Nuclease"/>
</dbReference>
<feature type="domain" description="Endonuclease GajA/Old nuclease/RecF-like AAA" evidence="1">
    <location>
        <begin position="1"/>
        <end position="390"/>
    </location>
</feature>
<dbReference type="RefSeq" id="WP_029176608.1">
    <property type="nucleotide sequence ID" value="NZ_CP032064.1"/>
</dbReference>
<organism evidence="3 4">
    <name type="scientific">Streptococcus suis</name>
    <dbReference type="NCBI Taxonomy" id="1307"/>
    <lineage>
        <taxon>Bacteria</taxon>
        <taxon>Bacillati</taxon>
        <taxon>Bacillota</taxon>
        <taxon>Bacilli</taxon>
        <taxon>Lactobacillales</taxon>
        <taxon>Streptococcaceae</taxon>
        <taxon>Streptococcus</taxon>
    </lineage>
</organism>
<sequence>MRIDEIYIDGYRKFNKGTINLEHGNFAILAGANNSGKTSLIQLLDFVFNNSSRRSLTFNDFSIELKAFLDKKIKELNLSSEFDEDKFMNFIECIDKKIKIKLQLKLSYDVGEPIGLFANYLMDLEDDMHNFYFEYNYGLNTQKIRKEFIEQGIKSSEILREIIERNAESIYFYTDKDFNNKKNIEYKEFKKLFHFEYISADRELDDENLKNKKITTLILSSADSTWDNKFNDLKNKISDNLDDSKIDLSVQEETQKVLATLKDSLDNVSKNEIEALEAKFNFNEKNLLNLIKDSLLISYSHNSADFVFSLTEESQGLGVSNLIYISLQIDKFSRAIQENPHNSVNLFVIEEPEAHMHIQMQKVLVSYIETIFSKTDNVQGIITTHSTEIVKNVDVNDIKVIRPEKIFMNRIVDLHLFLVKNGDKEFYETFFKLNFADLIFSDAVIFYEGDAERMYFENLINRKQLKYDNLARQYISYCQCGGAYAHKYFPLLNELGMKACIFTDIDYGKEREDITEIEQDKSTNATLNSLLSDATGDIGSIYRQQKQIRRNSIEIFTQTSKDGFARTLEEAIFYKLIIPKSNYSEVNMRKYRGKLISGWSNVKRVRRIIKSKKYNISMKNKYRGVFVRHSRNFWEELKDETNLKFSISNKKAFISIRDIVKSLNKTNFMYSIIMNNKVIEVLPNYIEEGLSWLDKKVISTE</sequence>
<dbReference type="EMBL" id="JANFMI010000017">
    <property type="protein sequence ID" value="MDG4516465.1"/>
    <property type="molecule type" value="Genomic_DNA"/>
</dbReference>